<gene>
    <name evidence="2" type="ORF">JK634_09200</name>
</gene>
<evidence type="ECO:0000313" key="2">
    <source>
        <dbReference type="EMBL" id="MBL4931978.1"/>
    </source>
</evidence>
<dbReference type="Gene3D" id="3.60.15.10">
    <property type="entry name" value="Ribonuclease Z/Hydroxyacylglutathione hydrolase-like"/>
    <property type="match status" value="1"/>
</dbReference>
<dbReference type="SMART" id="SM00849">
    <property type="entry name" value="Lactamase_B"/>
    <property type="match status" value="1"/>
</dbReference>
<organism evidence="2 3">
    <name type="scientific">Clostridium paridis</name>
    <dbReference type="NCBI Taxonomy" id="2803863"/>
    <lineage>
        <taxon>Bacteria</taxon>
        <taxon>Bacillati</taxon>
        <taxon>Bacillota</taxon>
        <taxon>Clostridia</taxon>
        <taxon>Eubacteriales</taxon>
        <taxon>Clostridiaceae</taxon>
        <taxon>Clostridium</taxon>
    </lineage>
</organism>
<dbReference type="AlphaFoldDB" id="A0A937K4X9"/>
<name>A0A937K4X9_9CLOT</name>
<dbReference type="EMBL" id="JAESWA010000022">
    <property type="protein sequence ID" value="MBL4931978.1"/>
    <property type="molecule type" value="Genomic_DNA"/>
</dbReference>
<dbReference type="PANTHER" id="PTHR42663">
    <property type="entry name" value="HYDROLASE C777.06C-RELATED-RELATED"/>
    <property type="match status" value="1"/>
</dbReference>
<dbReference type="PANTHER" id="PTHR42663:SF6">
    <property type="entry name" value="HYDROLASE C777.06C-RELATED"/>
    <property type="match status" value="1"/>
</dbReference>
<evidence type="ECO:0000313" key="3">
    <source>
        <dbReference type="Proteomes" id="UP000623681"/>
    </source>
</evidence>
<dbReference type="Pfam" id="PF23023">
    <property type="entry name" value="Anti-Pycsar_Apyc1"/>
    <property type="match status" value="1"/>
</dbReference>
<accession>A0A937K4X9</accession>
<proteinExistence type="predicted"/>
<comment type="caution">
    <text evidence="2">The sequence shown here is derived from an EMBL/GenBank/DDBJ whole genome shotgun (WGS) entry which is preliminary data.</text>
</comment>
<evidence type="ECO:0000259" key="1">
    <source>
        <dbReference type="SMART" id="SM00849"/>
    </source>
</evidence>
<sequence length="236" mass="27003">MLNFIGVGSTFNTRLGNNSAFIKKDSSLILIDCGGTVFHRLQELNLLQGIKNLYFIITHTHPDHIGSLGDTIFYSNYILKHKPIVYFPDKDFLGGILDGLGVEEKMYYINDSKKIIIDVREFGKVEIEFIKTTHSNKLPSFGFIMSINGETFYYSGDSNDIENKIIDKLKRGEIQKVYQDTSGLNYEGNGHLYINKLIEIIPKEFRNKVYCMHLDGHVSEEEIKNSGFNVVKIFKN</sequence>
<dbReference type="InterPro" id="IPR036866">
    <property type="entry name" value="RibonucZ/Hydroxyglut_hydro"/>
</dbReference>
<keyword evidence="3" id="KW-1185">Reference proteome</keyword>
<protein>
    <submittedName>
        <fullName evidence="2">MBL fold metallo-hydrolase</fullName>
    </submittedName>
</protein>
<dbReference type="SUPFAM" id="SSF56281">
    <property type="entry name" value="Metallo-hydrolase/oxidoreductase"/>
    <property type="match status" value="1"/>
</dbReference>
<dbReference type="InterPro" id="IPR001279">
    <property type="entry name" value="Metallo-B-lactamas"/>
</dbReference>
<reference evidence="2" key="1">
    <citation type="submission" date="2021-01" db="EMBL/GenBank/DDBJ databases">
        <title>Genome public.</title>
        <authorList>
            <person name="Liu C."/>
            <person name="Sun Q."/>
        </authorList>
    </citation>
    <scope>NUCLEOTIDE SEQUENCE</scope>
    <source>
        <strain evidence="2">YIM B02565</strain>
    </source>
</reference>
<feature type="domain" description="Metallo-beta-lactamase" evidence="1">
    <location>
        <begin position="16"/>
        <end position="213"/>
    </location>
</feature>
<dbReference type="Proteomes" id="UP000623681">
    <property type="component" value="Unassembled WGS sequence"/>
</dbReference>
<dbReference type="RefSeq" id="WP_202767357.1">
    <property type="nucleotide sequence ID" value="NZ_JAESWA010000022.1"/>
</dbReference>